<protein>
    <submittedName>
        <fullName evidence="1">Uncharacterized protein</fullName>
    </submittedName>
</protein>
<evidence type="ECO:0000313" key="1">
    <source>
        <dbReference type="EMBL" id="APF19137.1"/>
    </source>
</evidence>
<evidence type="ECO:0000313" key="2">
    <source>
        <dbReference type="Proteomes" id="UP000183868"/>
    </source>
</evidence>
<gene>
    <name evidence="1" type="ORF">Cabys_2388</name>
</gene>
<dbReference type="EMBL" id="CP018099">
    <property type="protein sequence ID" value="APF19137.1"/>
    <property type="molecule type" value="Genomic_DNA"/>
</dbReference>
<dbReference type="Proteomes" id="UP000183868">
    <property type="component" value="Chromosome"/>
</dbReference>
<reference evidence="1 2" key="1">
    <citation type="submission" date="2016-11" db="EMBL/GenBank/DDBJ databases">
        <title>Genomic analysis of Caldithrix abyssi and proposal of a novel bacterial phylum Caldithrichaeota.</title>
        <authorList>
            <person name="Kublanov I."/>
            <person name="Sigalova O."/>
            <person name="Gavrilov S."/>
            <person name="Lebedinsky A."/>
            <person name="Ivanova N."/>
            <person name="Daum C."/>
            <person name="Reddy T."/>
            <person name="Klenk H.P."/>
            <person name="Goker M."/>
            <person name="Reva O."/>
            <person name="Miroshnichenko M."/>
            <person name="Kyprides N."/>
            <person name="Woyke T."/>
            <person name="Gelfand M."/>
        </authorList>
    </citation>
    <scope>NUCLEOTIDE SEQUENCE [LARGE SCALE GENOMIC DNA]</scope>
    <source>
        <strain evidence="1 2">LF13</strain>
    </source>
</reference>
<accession>A0A1J1CA24</accession>
<dbReference type="AlphaFoldDB" id="A0A1J1CA24"/>
<organism evidence="1 2">
    <name type="scientific">Caldithrix abyssi DSM 13497</name>
    <dbReference type="NCBI Taxonomy" id="880073"/>
    <lineage>
        <taxon>Bacteria</taxon>
        <taxon>Pseudomonadati</taxon>
        <taxon>Calditrichota</taxon>
        <taxon>Calditrichia</taxon>
        <taxon>Calditrichales</taxon>
        <taxon>Calditrichaceae</taxon>
        <taxon>Caldithrix</taxon>
    </lineage>
</organism>
<name>A0A1J1CA24_CALAY</name>
<dbReference type="KEGG" id="caby:Cabys_2388"/>
<sequence>MINGCLCSIGVPDWRHEIYLGWYQKALNQWQEYEESSDYWNRANART</sequence>
<proteinExistence type="predicted"/>